<accession>A0AAD5LVY7</accession>
<protein>
    <submittedName>
        <fullName evidence="1">Uncharacterized protein</fullName>
    </submittedName>
</protein>
<dbReference type="AlphaFoldDB" id="A0AAD5LVY7"/>
<proteinExistence type="predicted"/>
<evidence type="ECO:0000313" key="2">
    <source>
        <dbReference type="Proteomes" id="UP001196413"/>
    </source>
</evidence>
<name>A0AAD5LVY7_PARTN</name>
<sequence length="61" mass="7230">MDHIEHNIPNDLSRVDEPYLHDLLIKTQMPLQLQMKWAISQWTCTNLVNENENDGDDYIGY</sequence>
<dbReference type="EMBL" id="JAHQIW010000381">
    <property type="protein sequence ID" value="KAJ1347777.1"/>
    <property type="molecule type" value="Genomic_DNA"/>
</dbReference>
<gene>
    <name evidence="1" type="ORF">KIN20_002930</name>
</gene>
<evidence type="ECO:0000313" key="1">
    <source>
        <dbReference type="EMBL" id="KAJ1347777.1"/>
    </source>
</evidence>
<organism evidence="1 2">
    <name type="scientific">Parelaphostrongylus tenuis</name>
    <name type="common">Meningeal worm</name>
    <dbReference type="NCBI Taxonomy" id="148309"/>
    <lineage>
        <taxon>Eukaryota</taxon>
        <taxon>Metazoa</taxon>
        <taxon>Ecdysozoa</taxon>
        <taxon>Nematoda</taxon>
        <taxon>Chromadorea</taxon>
        <taxon>Rhabditida</taxon>
        <taxon>Rhabditina</taxon>
        <taxon>Rhabditomorpha</taxon>
        <taxon>Strongyloidea</taxon>
        <taxon>Metastrongylidae</taxon>
        <taxon>Parelaphostrongylus</taxon>
    </lineage>
</organism>
<dbReference type="Proteomes" id="UP001196413">
    <property type="component" value="Unassembled WGS sequence"/>
</dbReference>
<keyword evidence="2" id="KW-1185">Reference proteome</keyword>
<reference evidence="1" key="1">
    <citation type="submission" date="2021-06" db="EMBL/GenBank/DDBJ databases">
        <title>Parelaphostrongylus tenuis whole genome reference sequence.</title>
        <authorList>
            <person name="Garwood T.J."/>
            <person name="Larsen P.A."/>
            <person name="Fountain-Jones N.M."/>
            <person name="Garbe J.R."/>
            <person name="Macchietto M.G."/>
            <person name="Kania S.A."/>
            <person name="Gerhold R.W."/>
            <person name="Richards J.E."/>
            <person name="Wolf T.M."/>
        </authorList>
    </citation>
    <scope>NUCLEOTIDE SEQUENCE</scope>
    <source>
        <strain evidence="1">MNPRO001-30</strain>
        <tissue evidence="1">Meninges</tissue>
    </source>
</reference>
<comment type="caution">
    <text evidence="1">The sequence shown here is derived from an EMBL/GenBank/DDBJ whole genome shotgun (WGS) entry which is preliminary data.</text>
</comment>